<keyword evidence="11" id="KW-1185">Reference proteome</keyword>
<feature type="chain" id="PRO_5045175875" evidence="7">
    <location>
        <begin position="21"/>
        <end position="568"/>
    </location>
</feature>
<evidence type="ECO:0000256" key="6">
    <source>
        <dbReference type="SAM" id="Coils"/>
    </source>
</evidence>
<keyword evidence="3 7" id="KW-0732">Signal</keyword>
<feature type="coiled-coil region" evidence="6">
    <location>
        <begin position="429"/>
        <end position="456"/>
    </location>
</feature>
<dbReference type="PROSITE" id="PS51257">
    <property type="entry name" value="PROKAR_LIPOPROTEIN"/>
    <property type="match status" value="1"/>
</dbReference>
<dbReference type="Gene3D" id="1.25.40.390">
    <property type="match status" value="1"/>
</dbReference>
<comment type="subcellular location">
    <subcellularLocation>
        <location evidence="1">Cell outer membrane</location>
    </subcellularLocation>
</comment>
<dbReference type="CDD" id="cd08977">
    <property type="entry name" value="SusD"/>
    <property type="match status" value="1"/>
</dbReference>
<evidence type="ECO:0000256" key="2">
    <source>
        <dbReference type="ARBA" id="ARBA00006275"/>
    </source>
</evidence>
<feature type="signal peptide" evidence="7">
    <location>
        <begin position="1"/>
        <end position="20"/>
    </location>
</feature>
<evidence type="ECO:0000256" key="4">
    <source>
        <dbReference type="ARBA" id="ARBA00023136"/>
    </source>
</evidence>
<evidence type="ECO:0000259" key="9">
    <source>
        <dbReference type="Pfam" id="PF14322"/>
    </source>
</evidence>
<organism evidence="10 11">
    <name type="scientific">Arcicella aquatica</name>
    <dbReference type="NCBI Taxonomy" id="217141"/>
    <lineage>
        <taxon>Bacteria</taxon>
        <taxon>Pseudomonadati</taxon>
        <taxon>Bacteroidota</taxon>
        <taxon>Cytophagia</taxon>
        <taxon>Cytophagales</taxon>
        <taxon>Flectobacillaceae</taxon>
        <taxon>Arcicella</taxon>
    </lineage>
</organism>
<evidence type="ECO:0000256" key="5">
    <source>
        <dbReference type="ARBA" id="ARBA00023237"/>
    </source>
</evidence>
<comment type="caution">
    <text evidence="10">The sequence shown here is derived from an EMBL/GenBank/DDBJ whole genome shotgun (WGS) entry which is preliminary data.</text>
</comment>
<proteinExistence type="inferred from homology"/>
<evidence type="ECO:0000256" key="7">
    <source>
        <dbReference type="SAM" id="SignalP"/>
    </source>
</evidence>
<evidence type="ECO:0000256" key="3">
    <source>
        <dbReference type="ARBA" id="ARBA00022729"/>
    </source>
</evidence>
<evidence type="ECO:0000256" key="1">
    <source>
        <dbReference type="ARBA" id="ARBA00004442"/>
    </source>
</evidence>
<sequence>MNKKLYTSLLLLVLSMSWTACERVETEPRDWIKEDLVWDQQDKNATLAVFFLNDIYNYIPNGFNRIGRANNANNGDFLDAGAGDAIPSRTNRAVEYYTNGIISVLNNPDPYWGNSYAGIRRVNIFLANIDKVPATPASIATWKAEARYIRAHLYFELLKRYGGVPLIADKVFTIEDNLSLPRNTFEECVNYIKTECDAIKGSLTPEPVSDNNWGRIPRGAAIALKSRLLLYAASPLFNGGGVSTNPSLKTLNGYASYDVARWQSALDAANELINLNYYALQASYNNIFVVKKNTEIILAKQVANNTDIESFNAPIGYGSPAASQGLTSPTQNLVDAFPMNNGLDISNPLSGYSAQAPYLNRDPRLALTVFFNGQTWLKRNVETFEGGKDKPGGNLVQTRTGYYLRKFMADFATNTTYTNQSHNFPIFRYAEILLNAAEALNELDKTEDAVKRVIDIRKRAGIKAGTDNRYGIKASISKDELRTLIQNERRIELAFEEHRFWDLRRWKIGETALSGALMGMKITTKTDGTFNYSPVQIGNMVFTKRLYYMPLPYDETLKNPSLIQNEGW</sequence>
<keyword evidence="5" id="KW-0998">Cell outer membrane</keyword>
<keyword evidence="6" id="KW-0175">Coiled coil</keyword>
<gene>
    <name evidence="10" type="ORF">VB264_08885</name>
</gene>
<dbReference type="Pfam" id="PF07980">
    <property type="entry name" value="SusD_RagB"/>
    <property type="match status" value="1"/>
</dbReference>
<evidence type="ECO:0000259" key="8">
    <source>
        <dbReference type="Pfam" id="PF07980"/>
    </source>
</evidence>
<evidence type="ECO:0000313" key="11">
    <source>
        <dbReference type="Proteomes" id="UP001304671"/>
    </source>
</evidence>
<dbReference type="Pfam" id="PF14322">
    <property type="entry name" value="SusD-like_3"/>
    <property type="match status" value="1"/>
</dbReference>
<accession>A0ABU5QLV4</accession>
<name>A0ABU5QLV4_9BACT</name>
<dbReference type="InterPro" id="IPR011990">
    <property type="entry name" value="TPR-like_helical_dom_sf"/>
</dbReference>
<dbReference type="InterPro" id="IPR012944">
    <property type="entry name" value="SusD_RagB_dom"/>
</dbReference>
<dbReference type="InterPro" id="IPR033985">
    <property type="entry name" value="SusD-like_N"/>
</dbReference>
<feature type="domain" description="RagB/SusD" evidence="8">
    <location>
        <begin position="295"/>
        <end position="568"/>
    </location>
</feature>
<protein>
    <submittedName>
        <fullName evidence="10">RagB/SusD family nutrient uptake outer membrane protein</fullName>
    </submittedName>
</protein>
<dbReference type="SUPFAM" id="SSF48452">
    <property type="entry name" value="TPR-like"/>
    <property type="match status" value="1"/>
</dbReference>
<comment type="similarity">
    <text evidence="2">Belongs to the SusD family.</text>
</comment>
<dbReference type="RefSeq" id="WP_323248597.1">
    <property type="nucleotide sequence ID" value="NZ_JAYFUL010000011.1"/>
</dbReference>
<evidence type="ECO:0000313" key="10">
    <source>
        <dbReference type="EMBL" id="MEA5257900.1"/>
    </source>
</evidence>
<feature type="domain" description="SusD-like N-terminal" evidence="9">
    <location>
        <begin position="97"/>
        <end position="230"/>
    </location>
</feature>
<keyword evidence="4" id="KW-0472">Membrane</keyword>
<reference evidence="10 11" key="1">
    <citation type="submission" date="2023-12" db="EMBL/GenBank/DDBJ databases">
        <title>Novel species of the genus Arcicella isolated from rivers.</title>
        <authorList>
            <person name="Lu H."/>
        </authorList>
    </citation>
    <scope>NUCLEOTIDE SEQUENCE [LARGE SCALE GENOMIC DNA]</scope>
    <source>
        <strain evidence="10 11">LMG 21963</strain>
    </source>
</reference>
<dbReference type="Proteomes" id="UP001304671">
    <property type="component" value="Unassembled WGS sequence"/>
</dbReference>
<dbReference type="EMBL" id="JAYFUL010000011">
    <property type="protein sequence ID" value="MEA5257900.1"/>
    <property type="molecule type" value="Genomic_DNA"/>
</dbReference>